<sequence length="397" mass="42484">MRGPLARLARSSRLSRFARPRRRLPRRTVRLRLTLLYGALFLLCGAGALAVTYVLVRHSVAPEGDVTLLRAPGDRGLPGGPALPFDVGAEQVVARAEAALAEQRRDVLRQLVVQSGTALAMLVVLVLALSWWVAGRVLRRLSTITATAREISATNLHRRLALAGPDDELKELGDTFDELLGRLEASFEAQRRFVANASHELRTPLARQRAIGQVALDDPDATVASLRAAHERVLAAGEQQERLIEAMLTLVRGHAGIDVRHPFDLGEVVTGVVEARRTPDVALRTAIGPCPVSGHRALAERLVVNLVDNAIRHNAPGGWVEVRCGSGALTVANTGPVVPADEVGRIFQPFQRLGRARTGHGLGLGLSIVRAIATAHGARVTAAPREGGGLVVEVVFG</sequence>
<dbReference type="Proteomes" id="UP001595833">
    <property type="component" value="Unassembled WGS sequence"/>
</dbReference>
<evidence type="ECO:0000259" key="13">
    <source>
        <dbReference type="PROSITE" id="PS50885"/>
    </source>
</evidence>
<comment type="caution">
    <text evidence="14">The sequence shown here is derived from an EMBL/GenBank/DDBJ whole genome shotgun (WGS) entry which is preliminary data.</text>
</comment>
<keyword evidence="4" id="KW-0597">Phosphoprotein</keyword>
<feature type="transmembrane region" description="Helical" evidence="11">
    <location>
        <begin position="111"/>
        <end position="134"/>
    </location>
</feature>
<evidence type="ECO:0000256" key="9">
    <source>
        <dbReference type="ARBA" id="ARBA00023012"/>
    </source>
</evidence>
<dbReference type="InterPro" id="IPR036097">
    <property type="entry name" value="HisK_dim/P_sf"/>
</dbReference>
<dbReference type="InterPro" id="IPR050428">
    <property type="entry name" value="TCS_sensor_his_kinase"/>
</dbReference>
<dbReference type="RefSeq" id="WP_344038926.1">
    <property type="nucleotide sequence ID" value="NZ_BAAAKE010000013.1"/>
</dbReference>
<keyword evidence="7 14" id="KW-0418">Kinase</keyword>
<dbReference type="PANTHER" id="PTHR45436">
    <property type="entry name" value="SENSOR HISTIDINE KINASE YKOH"/>
    <property type="match status" value="1"/>
</dbReference>
<evidence type="ECO:0000313" key="14">
    <source>
        <dbReference type="EMBL" id="MFC5058542.1"/>
    </source>
</evidence>
<dbReference type="GO" id="GO:0016301">
    <property type="term" value="F:kinase activity"/>
    <property type="evidence" value="ECO:0007669"/>
    <property type="project" value="UniProtKB-KW"/>
</dbReference>
<feature type="domain" description="Histidine kinase" evidence="12">
    <location>
        <begin position="196"/>
        <end position="397"/>
    </location>
</feature>
<dbReference type="EMBL" id="JBHSJB010000033">
    <property type="protein sequence ID" value="MFC5058542.1"/>
    <property type="molecule type" value="Genomic_DNA"/>
</dbReference>
<dbReference type="InterPro" id="IPR003661">
    <property type="entry name" value="HisK_dim/P_dom"/>
</dbReference>
<accession>A0ABV9YA87</accession>
<feature type="domain" description="HAMP" evidence="13">
    <location>
        <begin position="135"/>
        <end position="188"/>
    </location>
</feature>
<keyword evidence="5" id="KW-0808">Transferase</keyword>
<evidence type="ECO:0000256" key="4">
    <source>
        <dbReference type="ARBA" id="ARBA00022553"/>
    </source>
</evidence>
<dbReference type="SUPFAM" id="SSF158472">
    <property type="entry name" value="HAMP domain-like"/>
    <property type="match status" value="1"/>
</dbReference>
<evidence type="ECO:0000256" key="8">
    <source>
        <dbReference type="ARBA" id="ARBA00022989"/>
    </source>
</evidence>
<evidence type="ECO:0000256" key="6">
    <source>
        <dbReference type="ARBA" id="ARBA00022692"/>
    </source>
</evidence>
<dbReference type="SMART" id="SM00388">
    <property type="entry name" value="HisKA"/>
    <property type="match status" value="1"/>
</dbReference>
<evidence type="ECO:0000256" key="11">
    <source>
        <dbReference type="SAM" id="Phobius"/>
    </source>
</evidence>
<keyword evidence="10 11" id="KW-0472">Membrane</keyword>
<evidence type="ECO:0000256" key="2">
    <source>
        <dbReference type="ARBA" id="ARBA00004236"/>
    </source>
</evidence>
<dbReference type="InterPro" id="IPR004358">
    <property type="entry name" value="Sig_transdc_His_kin-like_C"/>
</dbReference>
<keyword evidence="15" id="KW-1185">Reference proteome</keyword>
<evidence type="ECO:0000256" key="5">
    <source>
        <dbReference type="ARBA" id="ARBA00022679"/>
    </source>
</evidence>
<dbReference type="Gene3D" id="1.10.287.130">
    <property type="match status" value="1"/>
</dbReference>
<dbReference type="PANTHER" id="PTHR45436:SF5">
    <property type="entry name" value="SENSOR HISTIDINE KINASE TRCS"/>
    <property type="match status" value="1"/>
</dbReference>
<keyword evidence="6 11" id="KW-0812">Transmembrane</keyword>
<dbReference type="SMART" id="SM00304">
    <property type="entry name" value="HAMP"/>
    <property type="match status" value="1"/>
</dbReference>
<evidence type="ECO:0000256" key="3">
    <source>
        <dbReference type="ARBA" id="ARBA00012438"/>
    </source>
</evidence>
<dbReference type="InterPro" id="IPR003660">
    <property type="entry name" value="HAMP_dom"/>
</dbReference>
<dbReference type="PRINTS" id="PR00344">
    <property type="entry name" value="BCTRLSENSOR"/>
</dbReference>
<dbReference type="SUPFAM" id="SSF55874">
    <property type="entry name" value="ATPase domain of HSP90 chaperone/DNA topoisomerase II/histidine kinase"/>
    <property type="match status" value="1"/>
</dbReference>
<organism evidence="14 15">
    <name type="scientific">Saccharothrix xinjiangensis</name>
    <dbReference type="NCBI Taxonomy" id="204798"/>
    <lineage>
        <taxon>Bacteria</taxon>
        <taxon>Bacillati</taxon>
        <taxon>Actinomycetota</taxon>
        <taxon>Actinomycetes</taxon>
        <taxon>Pseudonocardiales</taxon>
        <taxon>Pseudonocardiaceae</taxon>
        <taxon>Saccharothrix</taxon>
    </lineage>
</organism>
<protein>
    <recommendedName>
        <fullName evidence="3">histidine kinase</fullName>
        <ecNumber evidence="3">2.7.13.3</ecNumber>
    </recommendedName>
</protein>
<dbReference type="PROSITE" id="PS50885">
    <property type="entry name" value="HAMP"/>
    <property type="match status" value="1"/>
</dbReference>
<keyword evidence="8 11" id="KW-1133">Transmembrane helix</keyword>
<dbReference type="SMART" id="SM00387">
    <property type="entry name" value="HATPase_c"/>
    <property type="match status" value="1"/>
</dbReference>
<evidence type="ECO:0000313" key="15">
    <source>
        <dbReference type="Proteomes" id="UP001595833"/>
    </source>
</evidence>
<gene>
    <name evidence="14" type="ORF">ACFPFM_32930</name>
</gene>
<evidence type="ECO:0000256" key="1">
    <source>
        <dbReference type="ARBA" id="ARBA00000085"/>
    </source>
</evidence>
<reference evidence="15" key="1">
    <citation type="journal article" date="2019" name="Int. J. Syst. Evol. Microbiol.">
        <title>The Global Catalogue of Microorganisms (GCM) 10K type strain sequencing project: providing services to taxonomists for standard genome sequencing and annotation.</title>
        <authorList>
            <consortium name="The Broad Institute Genomics Platform"/>
            <consortium name="The Broad Institute Genome Sequencing Center for Infectious Disease"/>
            <person name="Wu L."/>
            <person name="Ma J."/>
        </authorList>
    </citation>
    <scope>NUCLEOTIDE SEQUENCE [LARGE SCALE GENOMIC DNA]</scope>
    <source>
        <strain evidence="15">KCTC 12848</strain>
    </source>
</reference>
<evidence type="ECO:0000256" key="10">
    <source>
        <dbReference type="ARBA" id="ARBA00023136"/>
    </source>
</evidence>
<evidence type="ECO:0000259" key="12">
    <source>
        <dbReference type="PROSITE" id="PS50109"/>
    </source>
</evidence>
<comment type="subcellular location">
    <subcellularLocation>
        <location evidence="2">Cell membrane</location>
    </subcellularLocation>
</comment>
<dbReference type="SUPFAM" id="SSF47384">
    <property type="entry name" value="Homodimeric domain of signal transducing histidine kinase"/>
    <property type="match status" value="1"/>
</dbReference>
<dbReference type="Pfam" id="PF00672">
    <property type="entry name" value="HAMP"/>
    <property type="match status" value="1"/>
</dbReference>
<dbReference type="CDD" id="cd00082">
    <property type="entry name" value="HisKA"/>
    <property type="match status" value="1"/>
</dbReference>
<dbReference type="InterPro" id="IPR005467">
    <property type="entry name" value="His_kinase_dom"/>
</dbReference>
<dbReference type="InterPro" id="IPR036890">
    <property type="entry name" value="HATPase_C_sf"/>
</dbReference>
<evidence type="ECO:0000256" key="7">
    <source>
        <dbReference type="ARBA" id="ARBA00022777"/>
    </source>
</evidence>
<dbReference type="PROSITE" id="PS50109">
    <property type="entry name" value="HIS_KIN"/>
    <property type="match status" value="1"/>
</dbReference>
<dbReference type="CDD" id="cd06225">
    <property type="entry name" value="HAMP"/>
    <property type="match status" value="1"/>
</dbReference>
<proteinExistence type="predicted"/>
<keyword evidence="9" id="KW-0902">Two-component regulatory system</keyword>
<dbReference type="EC" id="2.7.13.3" evidence="3"/>
<dbReference type="Pfam" id="PF00512">
    <property type="entry name" value="HisKA"/>
    <property type="match status" value="1"/>
</dbReference>
<comment type="catalytic activity">
    <reaction evidence="1">
        <text>ATP + protein L-histidine = ADP + protein N-phospho-L-histidine.</text>
        <dbReference type="EC" id="2.7.13.3"/>
    </reaction>
</comment>
<dbReference type="Pfam" id="PF02518">
    <property type="entry name" value="HATPase_c"/>
    <property type="match status" value="1"/>
</dbReference>
<name>A0ABV9YA87_9PSEU</name>
<dbReference type="InterPro" id="IPR003594">
    <property type="entry name" value="HATPase_dom"/>
</dbReference>
<dbReference type="Gene3D" id="3.30.565.10">
    <property type="entry name" value="Histidine kinase-like ATPase, C-terminal domain"/>
    <property type="match status" value="1"/>
</dbReference>
<dbReference type="Gene3D" id="6.10.340.10">
    <property type="match status" value="1"/>
</dbReference>